<dbReference type="RefSeq" id="WP_188993568.1">
    <property type="nucleotide sequence ID" value="NZ_BMHP01000002.1"/>
</dbReference>
<sequence length="398" mass="44794">MYWRHGILILSLLALCLTGCWDRRELNELGIELGTGYDKIGDQYHVSVQVVDPSSVSTKNSGSVRSPVVMYKASGPTIFETLRKLTMTSPRKIYGAHIRVIIVGESLAREGISKILDLQMRDAEPRPDIYMLVAKNGTAENALKIMTPLEKIPSQNLYASLEASAKFAGTSTKVTLDQLATQLITVGINPVITGVHIIGNQQIGEKERNVNEIDSSARLELSDLAVFEKDRLVGWLNQEESKGYNYILDNIGSTVDHVNCPEGGKLVLETYNSKTSLKSRIRQGEPEIDVKVESIANIGDVECKIDFTNPETIKDLQKEWSKQLTLLMENTVSTIQKKYHSDIFGFGQTIYRNHPKEWSRLKDRWEDLFIKLKVNYDVKVTIRRVGSINNPISNKLRE</sequence>
<dbReference type="Proteomes" id="UP000612456">
    <property type="component" value="Unassembled WGS sequence"/>
</dbReference>
<gene>
    <name evidence="10" type="primary">gerKC</name>
    <name evidence="10" type="ORF">GCM10010911_38270</name>
</gene>
<dbReference type="InterPro" id="IPR008844">
    <property type="entry name" value="Spore_GerAC-like"/>
</dbReference>
<dbReference type="NCBIfam" id="TIGR02887">
    <property type="entry name" value="spore_ger_x_C"/>
    <property type="match status" value="1"/>
</dbReference>
<comment type="similarity">
    <text evidence="2">Belongs to the GerABKC lipoprotein family.</text>
</comment>
<evidence type="ECO:0000313" key="10">
    <source>
        <dbReference type="EMBL" id="GGD76530.1"/>
    </source>
</evidence>
<keyword evidence="11" id="KW-1185">Reference proteome</keyword>
<dbReference type="Pfam" id="PF25198">
    <property type="entry name" value="Spore_GerAC_N"/>
    <property type="match status" value="1"/>
</dbReference>
<reference evidence="10" key="1">
    <citation type="journal article" date="2014" name="Int. J. Syst. Evol. Microbiol.">
        <title>Complete genome sequence of Corynebacterium casei LMG S-19264T (=DSM 44701T), isolated from a smear-ripened cheese.</title>
        <authorList>
            <consortium name="US DOE Joint Genome Institute (JGI-PGF)"/>
            <person name="Walter F."/>
            <person name="Albersmeier A."/>
            <person name="Kalinowski J."/>
            <person name="Ruckert C."/>
        </authorList>
    </citation>
    <scope>NUCLEOTIDE SEQUENCE</scope>
    <source>
        <strain evidence="10">CGMCC 1.15178</strain>
    </source>
</reference>
<keyword evidence="3" id="KW-0309">Germination</keyword>
<accession>A0A917DWX8</accession>
<evidence type="ECO:0000256" key="7">
    <source>
        <dbReference type="ARBA" id="ARBA00023288"/>
    </source>
</evidence>
<evidence type="ECO:0000256" key="6">
    <source>
        <dbReference type="ARBA" id="ARBA00023139"/>
    </source>
</evidence>
<dbReference type="InterPro" id="IPR057336">
    <property type="entry name" value="GerAC_N"/>
</dbReference>
<evidence type="ECO:0000259" key="8">
    <source>
        <dbReference type="Pfam" id="PF05504"/>
    </source>
</evidence>
<evidence type="ECO:0000313" key="11">
    <source>
        <dbReference type="Proteomes" id="UP000612456"/>
    </source>
</evidence>
<reference evidence="10" key="2">
    <citation type="submission" date="2020-09" db="EMBL/GenBank/DDBJ databases">
        <authorList>
            <person name="Sun Q."/>
            <person name="Zhou Y."/>
        </authorList>
    </citation>
    <scope>NUCLEOTIDE SEQUENCE</scope>
    <source>
        <strain evidence="10">CGMCC 1.15178</strain>
    </source>
</reference>
<evidence type="ECO:0000256" key="5">
    <source>
        <dbReference type="ARBA" id="ARBA00023136"/>
    </source>
</evidence>
<evidence type="ECO:0000256" key="3">
    <source>
        <dbReference type="ARBA" id="ARBA00022544"/>
    </source>
</evidence>
<keyword evidence="4" id="KW-0732">Signal</keyword>
<keyword evidence="7" id="KW-0449">Lipoprotein</keyword>
<keyword evidence="5" id="KW-0472">Membrane</keyword>
<dbReference type="InterPro" id="IPR046953">
    <property type="entry name" value="Spore_GerAC-like_C"/>
</dbReference>
<keyword evidence="6" id="KW-0564">Palmitate</keyword>
<dbReference type="InterPro" id="IPR038501">
    <property type="entry name" value="Spore_GerAC_C_sf"/>
</dbReference>
<evidence type="ECO:0000256" key="4">
    <source>
        <dbReference type="ARBA" id="ARBA00022729"/>
    </source>
</evidence>
<dbReference type="GO" id="GO:0016020">
    <property type="term" value="C:membrane"/>
    <property type="evidence" value="ECO:0007669"/>
    <property type="project" value="UniProtKB-SubCell"/>
</dbReference>
<dbReference type="PANTHER" id="PTHR35789:SF1">
    <property type="entry name" value="SPORE GERMINATION PROTEIN B3"/>
    <property type="match status" value="1"/>
</dbReference>
<dbReference type="Gene3D" id="3.30.300.210">
    <property type="entry name" value="Nutrient germinant receptor protein C, domain 3"/>
    <property type="match status" value="1"/>
</dbReference>
<dbReference type="GO" id="GO:0009847">
    <property type="term" value="P:spore germination"/>
    <property type="evidence" value="ECO:0007669"/>
    <property type="project" value="InterPro"/>
</dbReference>
<dbReference type="PANTHER" id="PTHR35789">
    <property type="entry name" value="SPORE GERMINATION PROTEIN B3"/>
    <property type="match status" value="1"/>
</dbReference>
<evidence type="ECO:0000256" key="1">
    <source>
        <dbReference type="ARBA" id="ARBA00004635"/>
    </source>
</evidence>
<comment type="subcellular location">
    <subcellularLocation>
        <location evidence="1">Membrane</location>
        <topology evidence="1">Lipid-anchor</topology>
    </subcellularLocation>
</comment>
<feature type="domain" description="Spore germination GerAC-like C-terminal" evidence="8">
    <location>
        <begin position="223"/>
        <end position="386"/>
    </location>
</feature>
<proteinExistence type="inferred from homology"/>
<evidence type="ECO:0000259" key="9">
    <source>
        <dbReference type="Pfam" id="PF25198"/>
    </source>
</evidence>
<dbReference type="EMBL" id="BMHP01000002">
    <property type="protein sequence ID" value="GGD76530.1"/>
    <property type="molecule type" value="Genomic_DNA"/>
</dbReference>
<protein>
    <submittedName>
        <fullName evidence="10">Spore germination protein KC</fullName>
    </submittedName>
</protein>
<feature type="domain" description="Spore germination protein N-terminal" evidence="9">
    <location>
        <begin position="22"/>
        <end position="196"/>
    </location>
</feature>
<organism evidence="10 11">
    <name type="scientific">Paenibacillus nasutitermitis</name>
    <dbReference type="NCBI Taxonomy" id="1652958"/>
    <lineage>
        <taxon>Bacteria</taxon>
        <taxon>Bacillati</taxon>
        <taxon>Bacillota</taxon>
        <taxon>Bacilli</taxon>
        <taxon>Bacillales</taxon>
        <taxon>Paenibacillaceae</taxon>
        <taxon>Paenibacillus</taxon>
    </lineage>
</organism>
<evidence type="ECO:0000256" key="2">
    <source>
        <dbReference type="ARBA" id="ARBA00007886"/>
    </source>
</evidence>
<comment type="caution">
    <text evidence="10">The sequence shown here is derived from an EMBL/GenBank/DDBJ whole genome shotgun (WGS) entry which is preliminary data.</text>
</comment>
<dbReference type="AlphaFoldDB" id="A0A917DWX8"/>
<name>A0A917DWX8_9BACL</name>
<dbReference type="Pfam" id="PF05504">
    <property type="entry name" value="Spore_GerAC"/>
    <property type="match status" value="1"/>
</dbReference>